<evidence type="ECO:0000256" key="1">
    <source>
        <dbReference type="ARBA" id="ARBA00023239"/>
    </source>
</evidence>
<dbReference type="GO" id="GO:0005829">
    <property type="term" value="C:cytosol"/>
    <property type="evidence" value="ECO:0007669"/>
    <property type="project" value="TreeGrafter"/>
</dbReference>
<reference evidence="3 4" key="1">
    <citation type="journal article" date="2008" name="PLoS Genet.">
        <title>Genomic islands in the pathogenic filamentous fungus Aspergillus fumigatus.</title>
        <authorList>
            <person name="Fedorova N.D."/>
            <person name="Khaldi N."/>
            <person name="Joardar V.S."/>
            <person name="Maiti R."/>
            <person name="Amedeo P."/>
            <person name="Anderson M.J."/>
            <person name="Crabtree J."/>
            <person name="Silva J.C."/>
            <person name="Badger J.H."/>
            <person name="Albarraq A."/>
            <person name="Angiuoli S."/>
            <person name="Bussey H."/>
            <person name="Bowyer P."/>
            <person name="Cotty P.J."/>
            <person name="Dyer P.S."/>
            <person name="Egan A."/>
            <person name="Galens K."/>
            <person name="Fraser-Liggett C.M."/>
            <person name="Haas B.J."/>
            <person name="Inman J.M."/>
            <person name="Kent R."/>
            <person name="Lemieux S."/>
            <person name="Malavazi I."/>
            <person name="Orvis J."/>
            <person name="Roemer T."/>
            <person name="Ronning C.M."/>
            <person name="Sundaram J.P."/>
            <person name="Sutton G."/>
            <person name="Turner G."/>
            <person name="Venter J.C."/>
            <person name="White O.R."/>
            <person name="Whitty B.R."/>
            <person name="Youngman P."/>
            <person name="Wolfe K.H."/>
            <person name="Goldman G.H."/>
            <person name="Wortman J.R."/>
            <person name="Jiang B."/>
            <person name="Denning D.W."/>
            <person name="Nierman W.C."/>
        </authorList>
    </citation>
    <scope>NUCLEOTIDE SEQUENCE [LARGE SCALE GENOMIC DNA]</scope>
    <source>
        <strain evidence="4">ATCC 1007 / CBS 513.65 / DSM 816 / NCTC 3887 / NRRL 1</strain>
    </source>
</reference>
<dbReference type="PANTHER" id="PTHR21240">
    <property type="entry name" value="2-AMINO-3-CARBOXYLMUCONATE-6-SEMIALDEHYDE DECARBOXYLASE"/>
    <property type="match status" value="1"/>
</dbReference>
<evidence type="ECO:0000313" key="4">
    <source>
        <dbReference type="Proteomes" id="UP000006701"/>
    </source>
</evidence>
<dbReference type="KEGG" id="act:ACLA_007530"/>
<evidence type="ECO:0000313" key="3">
    <source>
        <dbReference type="EMBL" id="EAW11994.1"/>
    </source>
</evidence>
<evidence type="ECO:0000256" key="2">
    <source>
        <dbReference type="RuleBase" id="RU366045"/>
    </source>
</evidence>
<dbReference type="SUPFAM" id="SSF51556">
    <property type="entry name" value="Metallo-dependent hydrolases"/>
    <property type="match status" value="1"/>
</dbReference>
<dbReference type="PANTHER" id="PTHR21240:SF31">
    <property type="entry name" value="AMIDOHYDROLASE FAMILY PROTEIN (AFU_ORTHOLOGUE AFUA_7G05840)"/>
    <property type="match status" value="1"/>
</dbReference>
<dbReference type="AlphaFoldDB" id="A1CDR7"/>
<dbReference type="GO" id="GO:0016831">
    <property type="term" value="F:carboxy-lyase activity"/>
    <property type="evidence" value="ECO:0007669"/>
    <property type="project" value="UniProtKB-KW"/>
</dbReference>
<sequence length="183" mass="21367">MKAKPRSLRSICSLQYTIHAQSTRSRRRAPPLRAVARLPRRPGQRYTARRPPDGDDMIFYDQPEWDSFWQTGSWARPLSFAHGVSLHVLGMVTNGVFDRHPALQIILAHLGEHIPFDMWRINYWFEDWKKQLGLAATCKRTIREYFARNLWINYVRAFLNDDTEFLHGGGWSGSDLVLDRLSV</sequence>
<gene>
    <name evidence="3" type="ORF">ACLA_007530</name>
</gene>
<dbReference type="InterPro" id="IPR032465">
    <property type="entry name" value="ACMSD"/>
</dbReference>
<dbReference type="GeneID" id="4705428"/>
<dbReference type="InterPro" id="IPR032466">
    <property type="entry name" value="Metal_Hydrolase"/>
</dbReference>
<dbReference type="VEuPathDB" id="FungiDB:ACLA_007530"/>
<dbReference type="EMBL" id="DS027051">
    <property type="protein sequence ID" value="EAW11994.1"/>
    <property type="molecule type" value="Genomic_DNA"/>
</dbReference>
<keyword evidence="1 2" id="KW-0456">Lyase</keyword>
<dbReference type="OrthoDB" id="432010at2759"/>
<comment type="similarity">
    <text evidence="2">Belongs to the metallo-dependent hydrolases superfamily.</text>
</comment>
<name>A1CDR7_ASPCL</name>
<dbReference type="eggNOG" id="KOG4245">
    <property type="taxonomic scope" value="Eukaryota"/>
</dbReference>
<keyword evidence="2" id="KW-0210">Decarboxylase</keyword>
<dbReference type="HOGENOM" id="CLU_1474835_0_0_1"/>
<accession>A1CDR7</accession>
<dbReference type="Gene3D" id="3.20.20.140">
    <property type="entry name" value="Metal-dependent hydrolases"/>
    <property type="match status" value="1"/>
</dbReference>
<keyword evidence="4" id="KW-1185">Reference proteome</keyword>
<organism evidence="3 4">
    <name type="scientific">Aspergillus clavatus (strain ATCC 1007 / CBS 513.65 / DSM 816 / NCTC 3887 / NRRL 1 / QM 1276 / 107)</name>
    <dbReference type="NCBI Taxonomy" id="344612"/>
    <lineage>
        <taxon>Eukaryota</taxon>
        <taxon>Fungi</taxon>
        <taxon>Dikarya</taxon>
        <taxon>Ascomycota</taxon>
        <taxon>Pezizomycotina</taxon>
        <taxon>Eurotiomycetes</taxon>
        <taxon>Eurotiomycetidae</taxon>
        <taxon>Eurotiales</taxon>
        <taxon>Aspergillaceae</taxon>
        <taxon>Aspergillus</taxon>
        <taxon>Aspergillus subgen. Fumigati</taxon>
    </lineage>
</organism>
<dbReference type="STRING" id="344612.A1CDR7"/>
<dbReference type="RefSeq" id="XP_001273420.1">
    <property type="nucleotide sequence ID" value="XM_001273419.1"/>
</dbReference>
<dbReference type="GO" id="GO:0019748">
    <property type="term" value="P:secondary metabolic process"/>
    <property type="evidence" value="ECO:0007669"/>
    <property type="project" value="TreeGrafter"/>
</dbReference>
<proteinExistence type="inferred from homology"/>
<dbReference type="Proteomes" id="UP000006701">
    <property type="component" value="Unassembled WGS sequence"/>
</dbReference>
<protein>
    <submittedName>
        <fullName evidence="3">Amidohydrolase family protein</fullName>
    </submittedName>
</protein>